<dbReference type="PROSITE" id="PS51186">
    <property type="entry name" value="GNAT"/>
    <property type="match status" value="1"/>
</dbReference>
<proteinExistence type="predicted"/>
<dbReference type="Pfam" id="PF13527">
    <property type="entry name" value="Acetyltransf_9"/>
    <property type="match status" value="1"/>
</dbReference>
<protein>
    <submittedName>
        <fullName evidence="2">GNAT family N-acetyltransferase</fullName>
    </submittedName>
</protein>
<dbReference type="AlphaFoldDB" id="A0A3S1KAG2"/>
<dbReference type="OrthoDB" id="5291446at2"/>
<dbReference type="CDD" id="cd04301">
    <property type="entry name" value="NAT_SF"/>
    <property type="match status" value="1"/>
</dbReference>
<gene>
    <name evidence="2" type="ORF">EJP82_04480</name>
</gene>
<dbReference type="Proteomes" id="UP000279446">
    <property type="component" value="Unassembled WGS sequence"/>
</dbReference>
<name>A0A3S1KAG2_9BACL</name>
<dbReference type="SUPFAM" id="SSF55729">
    <property type="entry name" value="Acyl-CoA N-acyltransferases (Nat)"/>
    <property type="match status" value="1"/>
</dbReference>
<dbReference type="InterPro" id="IPR016181">
    <property type="entry name" value="Acyl_CoA_acyltransferase"/>
</dbReference>
<dbReference type="EMBL" id="RZNY01000003">
    <property type="protein sequence ID" value="RUT47643.1"/>
    <property type="molecule type" value="Genomic_DNA"/>
</dbReference>
<feature type="domain" description="N-acetyltransferase" evidence="1">
    <location>
        <begin position="1"/>
        <end position="152"/>
    </location>
</feature>
<reference evidence="2 3" key="1">
    <citation type="submission" date="2018-12" db="EMBL/GenBank/DDBJ databases">
        <authorList>
            <person name="Sun L."/>
            <person name="Chen Z."/>
        </authorList>
    </citation>
    <scope>NUCLEOTIDE SEQUENCE [LARGE SCALE GENOMIC DNA]</scope>
    <source>
        <strain evidence="2 3">DSM 15890</strain>
    </source>
</reference>
<evidence type="ECO:0000313" key="3">
    <source>
        <dbReference type="Proteomes" id="UP000279446"/>
    </source>
</evidence>
<comment type="caution">
    <text evidence="2">The sequence shown here is derived from an EMBL/GenBank/DDBJ whole genome shotgun (WGS) entry which is preliminary data.</text>
</comment>
<keyword evidence="2" id="KW-0808">Transferase</keyword>
<sequence>MEFRQMKEHELKQAAVLANNVFRKDGEIQMEEIFPALFQPGVSHSYGAFDQYGDIVSFMGMVPLIINSGSVNLSAFSIGAVCTHPEYRGQGIASRLLSLCLQHAKDAGASLLFISGDKSLYLRAGSVYFGKSTQFILDPPAARHLVSEQNLWNFRDMKPEDIFAMHDLIKSQTGTIQWGLSDLQQFIGTSPMATLYGLTQYIKVAEIPGEGISAFAAIGIPRPDSSPEQHQEQTSQVGTVIEWAGSNKAVTALLSHLLSHFNLSSLEINLPWQYTQLSASLEEAGTGQIPSTNAGTLLVADGNTLITQSRLDSVHGHDLTISIDTEGTYILNSPDGASVIGGNAELCSLLFDPDTEITQPSNFKLKTLPLPYMYGLYFI</sequence>
<evidence type="ECO:0000259" key="1">
    <source>
        <dbReference type="PROSITE" id="PS51186"/>
    </source>
</evidence>
<dbReference type="InterPro" id="IPR000182">
    <property type="entry name" value="GNAT_dom"/>
</dbReference>
<organism evidence="2 3">
    <name type="scientific">Paenibacillus anaericanus</name>
    <dbReference type="NCBI Taxonomy" id="170367"/>
    <lineage>
        <taxon>Bacteria</taxon>
        <taxon>Bacillati</taxon>
        <taxon>Bacillota</taxon>
        <taxon>Bacilli</taxon>
        <taxon>Bacillales</taxon>
        <taxon>Paenibacillaceae</taxon>
        <taxon>Paenibacillus</taxon>
    </lineage>
</organism>
<accession>A0A3S1KAG2</accession>
<dbReference type="RefSeq" id="WP_127190843.1">
    <property type="nucleotide sequence ID" value="NZ_RZNY01000003.1"/>
</dbReference>
<keyword evidence="3" id="KW-1185">Reference proteome</keyword>
<dbReference type="Gene3D" id="3.40.630.30">
    <property type="match status" value="1"/>
</dbReference>
<dbReference type="GO" id="GO:0016747">
    <property type="term" value="F:acyltransferase activity, transferring groups other than amino-acyl groups"/>
    <property type="evidence" value="ECO:0007669"/>
    <property type="project" value="InterPro"/>
</dbReference>
<evidence type="ECO:0000313" key="2">
    <source>
        <dbReference type="EMBL" id="RUT47643.1"/>
    </source>
</evidence>